<proteinExistence type="predicted"/>
<comment type="caution">
    <text evidence="1">The sequence shown here is derived from an EMBL/GenBank/DDBJ whole genome shotgun (WGS) entry which is preliminary data.</text>
</comment>
<feature type="non-terminal residue" evidence="1">
    <location>
        <position position="1"/>
    </location>
</feature>
<dbReference type="AlphaFoldDB" id="A0A8T4ITD4"/>
<evidence type="ECO:0000313" key="1">
    <source>
        <dbReference type="EMBL" id="MBR7674948.1"/>
    </source>
</evidence>
<evidence type="ECO:0000313" key="2">
    <source>
        <dbReference type="Proteomes" id="UP000675554"/>
    </source>
</evidence>
<reference evidence="1" key="1">
    <citation type="submission" date="2021-04" db="EMBL/GenBank/DDBJ databases">
        <title>Sequencing of actinobacteria type strains.</title>
        <authorList>
            <person name="Nguyen G.-S."/>
            <person name="Wentzel A."/>
        </authorList>
    </citation>
    <scope>NUCLEOTIDE SEQUENCE</scope>
    <source>
        <strain evidence="1">DSM 42095</strain>
    </source>
</reference>
<gene>
    <name evidence="1" type="ORF">KDA82_18375</name>
</gene>
<dbReference type="EMBL" id="JAGSMN010000414">
    <property type="protein sequence ID" value="MBR7674948.1"/>
    <property type="molecule type" value="Genomic_DNA"/>
</dbReference>
<name>A0A8T4ITD4_9ACTN</name>
<protein>
    <submittedName>
        <fullName evidence="1">Uncharacterized protein</fullName>
    </submittedName>
</protein>
<dbReference type="Proteomes" id="UP000675554">
    <property type="component" value="Unassembled WGS sequence"/>
</dbReference>
<accession>A0A8T4ITD4</accession>
<sequence length="160" mass="17691">RWDGRDWTVLPPVQGIRLTVTDLLPSAPDDVWATGAAFGVGGPPDKPPGIVLRRWNGTEWTSWTDRTPFTVGALTSICADARGRPALISGWDFWDQSRSHYLRWDAAAEAWTSQRGPATPEIKPLMNNVTAIPGTDGFWSVGTTSRYAYPPAQLHIERYA</sequence>
<organism evidence="1 2">
    <name type="scientific">Streptomyces daliensis</name>
    <dbReference type="NCBI Taxonomy" id="299421"/>
    <lineage>
        <taxon>Bacteria</taxon>
        <taxon>Bacillati</taxon>
        <taxon>Actinomycetota</taxon>
        <taxon>Actinomycetes</taxon>
        <taxon>Kitasatosporales</taxon>
        <taxon>Streptomycetaceae</taxon>
        <taxon>Streptomyces</taxon>
    </lineage>
</organism>
<keyword evidence="2" id="KW-1185">Reference proteome</keyword>